<keyword evidence="2" id="KW-1015">Disulfide bond</keyword>
<feature type="disulfide bond" evidence="2">
    <location>
        <begin position="236"/>
        <end position="284"/>
    </location>
</feature>
<keyword evidence="4" id="KW-0472">Membrane</keyword>
<dbReference type="PANTHER" id="PTHR37981">
    <property type="entry name" value="LIPASE 2"/>
    <property type="match status" value="1"/>
</dbReference>
<feature type="transmembrane region" description="Helical" evidence="4">
    <location>
        <begin position="374"/>
        <end position="392"/>
    </location>
</feature>
<dbReference type="EMBL" id="CP058905">
    <property type="protein sequence ID" value="QLJ99040.1"/>
    <property type="molecule type" value="Genomic_DNA"/>
</dbReference>
<name>A0A7D5YA24_9ACTN</name>
<feature type="disulfide bond" evidence="2">
    <location>
        <begin position="177"/>
        <end position="186"/>
    </location>
</feature>
<dbReference type="GO" id="GO:0019433">
    <property type="term" value="P:triglyceride catabolic process"/>
    <property type="evidence" value="ECO:0007669"/>
    <property type="project" value="TreeGrafter"/>
</dbReference>
<dbReference type="InterPro" id="IPR013830">
    <property type="entry name" value="SGNH_hydro"/>
</dbReference>
<evidence type="ECO:0000256" key="3">
    <source>
        <dbReference type="SAM" id="MobiDB-lite"/>
    </source>
</evidence>
<feature type="compositionally biased region" description="Low complexity" evidence="3">
    <location>
        <begin position="338"/>
        <end position="359"/>
    </location>
</feature>
<evidence type="ECO:0000259" key="5">
    <source>
        <dbReference type="Pfam" id="PF13472"/>
    </source>
</evidence>
<dbReference type="InterPro" id="IPR036514">
    <property type="entry name" value="SGNH_hydro_sf"/>
</dbReference>
<evidence type="ECO:0000256" key="1">
    <source>
        <dbReference type="PIRSR" id="PIRSR637460-1"/>
    </source>
</evidence>
<dbReference type="CDD" id="cd01823">
    <property type="entry name" value="SEST_like"/>
    <property type="match status" value="1"/>
</dbReference>
<keyword evidence="6" id="KW-0378">Hydrolase</keyword>
<dbReference type="PANTHER" id="PTHR37981:SF1">
    <property type="entry name" value="SGNH HYDROLASE-TYPE ESTERASE DOMAIN-CONTAINING PROTEIN"/>
    <property type="match status" value="1"/>
</dbReference>
<dbReference type="InterPro" id="IPR037460">
    <property type="entry name" value="SEST-like"/>
</dbReference>
<dbReference type="GO" id="GO:0004806">
    <property type="term" value="F:triacylglycerol lipase activity"/>
    <property type="evidence" value="ECO:0007669"/>
    <property type="project" value="TreeGrafter"/>
</dbReference>
<protein>
    <submittedName>
        <fullName evidence="6">SGNH/GDSL hydrolase family protein</fullName>
    </submittedName>
</protein>
<dbReference type="Pfam" id="PF13472">
    <property type="entry name" value="Lipase_GDSL_2"/>
    <property type="match status" value="1"/>
</dbReference>
<evidence type="ECO:0000313" key="6">
    <source>
        <dbReference type="EMBL" id="QLJ99040.1"/>
    </source>
</evidence>
<sequence>MTLPCLWNAGAGEVCYKSSPFSAPAHRVPQFHFQLLVIIRNTIERLFFMRYLSGIAVRRAGAVTVLAVAGVALAMGVPTAASAADSTVDMVALGDSYAAGVGAGAESGACRRTGGAYATLWAKTAEDRVSQVLAACSGASSADVLAKQMDKLNDGTDLVTVTVGSNDLGLVEALKMCADPSQAQACAVKLAEIQTAVGTTLPAGLAKMFAGIAAKAPKAKLVVTGYPLPFAAGADCPGLPLSPQARAAGNGLVGALNTVLAAQSKALGATYVDVSAIFAGHELCTTAPWLVGVEGLTAQTVLHPTLKGQTDGYLAAIVSQVGTPQDILEWIDGRDRPAPSTSPASPVPAPSQTSAVAAPGTGGGEGLPVTGPNIWLVVGAGVLLIALGTLVYRMLRPTTIRVTAE</sequence>
<keyword evidence="4" id="KW-1133">Transmembrane helix</keyword>
<feature type="active site" description="Nucleophile" evidence="1">
    <location>
        <position position="96"/>
    </location>
</feature>
<evidence type="ECO:0000256" key="4">
    <source>
        <dbReference type="SAM" id="Phobius"/>
    </source>
</evidence>
<organism evidence="6">
    <name type="scientific">Micromonospora carbonacea</name>
    <dbReference type="NCBI Taxonomy" id="47853"/>
    <lineage>
        <taxon>Bacteria</taxon>
        <taxon>Bacillati</taxon>
        <taxon>Actinomycetota</taxon>
        <taxon>Actinomycetes</taxon>
        <taxon>Micromonosporales</taxon>
        <taxon>Micromonosporaceae</taxon>
        <taxon>Micromonospora</taxon>
    </lineage>
</organism>
<feature type="active site" evidence="1">
    <location>
        <position position="303"/>
    </location>
</feature>
<feature type="region of interest" description="Disordered" evidence="3">
    <location>
        <begin position="332"/>
        <end position="363"/>
    </location>
</feature>
<feature type="domain" description="SGNH hydrolase-type esterase" evidence="5">
    <location>
        <begin position="92"/>
        <end position="309"/>
    </location>
</feature>
<reference evidence="6" key="1">
    <citation type="submission" date="2020-08" db="EMBL/GenBank/DDBJ databases">
        <title>A bifunctional nitrone conjugated secondary metabolite targeting the ribosome.</title>
        <authorList>
            <person name="Limbrick E.M."/>
            <person name="Graf M."/>
            <person name="Derewacz D.K."/>
            <person name="Nguyen F."/>
            <person name="Spraggins J.M."/>
            <person name="Wieland M."/>
            <person name="Ynigez-Gutierrez A.E."/>
            <person name="Reisman B.J."/>
            <person name="Zinshteyn B."/>
            <person name="McCulloch K."/>
            <person name="Iverson T.M."/>
            <person name="Green R."/>
            <person name="Wilson D.N."/>
            <person name="Bachmann B.O."/>
        </authorList>
    </citation>
    <scope>NUCLEOTIDE SEQUENCE</scope>
    <source>
        <strain evidence="6">Africana</strain>
    </source>
</reference>
<dbReference type="Gene3D" id="3.40.50.1110">
    <property type="entry name" value="SGNH hydrolase"/>
    <property type="match status" value="1"/>
</dbReference>
<accession>A0A7D5YA24</accession>
<dbReference type="SUPFAM" id="SSF52266">
    <property type="entry name" value="SGNH hydrolase"/>
    <property type="match status" value="1"/>
</dbReference>
<keyword evidence="4" id="KW-0812">Transmembrane</keyword>
<feature type="disulfide bond" evidence="2">
    <location>
        <begin position="110"/>
        <end position="136"/>
    </location>
</feature>
<dbReference type="AlphaFoldDB" id="A0A7D5YA24"/>
<evidence type="ECO:0000256" key="2">
    <source>
        <dbReference type="PIRSR" id="PIRSR637460-2"/>
    </source>
</evidence>
<proteinExistence type="predicted"/>
<gene>
    <name evidence="6" type="ORF">HZU44_02275</name>
</gene>